<evidence type="ECO:0000313" key="2">
    <source>
        <dbReference type="EMBL" id="KAK8738673.1"/>
    </source>
</evidence>
<reference evidence="2 3" key="1">
    <citation type="journal article" date="2024" name="BMC Genomics">
        <title>Genome assembly of redclaw crayfish (Cherax quadricarinatus) provides insights into its immune adaptation and hypoxia tolerance.</title>
        <authorList>
            <person name="Liu Z."/>
            <person name="Zheng J."/>
            <person name="Li H."/>
            <person name="Fang K."/>
            <person name="Wang S."/>
            <person name="He J."/>
            <person name="Zhou D."/>
            <person name="Weng S."/>
            <person name="Chi M."/>
            <person name="Gu Z."/>
            <person name="He J."/>
            <person name="Li F."/>
            <person name="Wang M."/>
        </authorList>
    </citation>
    <scope>NUCLEOTIDE SEQUENCE [LARGE SCALE GENOMIC DNA]</scope>
    <source>
        <strain evidence="2">ZL_2023a</strain>
    </source>
</reference>
<evidence type="ECO:0000256" key="1">
    <source>
        <dbReference type="SAM" id="Coils"/>
    </source>
</evidence>
<dbReference type="AlphaFoldDB" id="A0AAW0X277"/>
<dbReference type="EMBL" id="JARKIK010000039">
    <property type="protein sequence ID" value="KAK8738673.1"/>
    <property type="molecule type" value="Genomic_DNA"/>
</dbReference>
<keyword evidence="1" id="KW-0175">Coiled coil</keyword>
<feature type="coiled-coil region" evidence="1">
    <location>
        <begin position="1"/>
        <end position="35"/>
    </location>
</feature>
<dbReference type="SUPFAM" id="SSF52266">
    <property type="entry name" value="SGNH hydrolase"/>
    <property type="match status" value="1"/>
</dbReference>
<evidence type="ECO:0000313" key="3">
    <source>
        <dbReference type="Proteomes" id="UP001445076"/>
    </source>
</evidence>
<name>A0AAW0X277_CHEQU</name>
<comment type="caution">
    <text evidence="2">The sequence shown here is derived from an EMBL/GenBank/DDBJ whole genome shotgun (WGS) entry which is preliminary data.</text>
</comment>
<dbReference type="InterPro" id="IPR036514">
    <property type="entry name" value="SGNH_hydro_sf"/>
</dbReference>
<protein>
    <recommendedName>
        <fullName evidence="4">SGNH hydrolase-type esterase domain-containing protein</fullName>
    </recommendedName>
</protein>
<evidence type="ECO:0008006" key="4">
    <source>
        <dbReference type="Google" id="ProtNLM"/>
    </source>
</evidence>
<proteinExistence type="predicted"/>
<sequence length="267" mass="29322">MPSLEQLYQQLREELRVAKMEIRRLTEENKRIRSNPPVVSPQVKRGAWSVAGQHGTKLKIKKTVGEAETTRNQKTTVETSNPFSVLPDECECSTGNATTSTKEALADMIETSLETPTKTIENVLTNSTSGVMLPDECESTTGSITTDDAKEGKNIVVVGDSQIRYMDRAFCLKDRSRRQSVCFPGAGMKDIVSRLDDIMIGNGSNPIICLSAGGNDVGTRRSEDLISRYRSAIEIIRRKGGKPVMCGILPRRGVGNEWLSRAIGVNC</sequence>
<accession>A0AAW0X277</accession>
<keyword evidence="3" id="KW-1185">Reference proteome</keyword>
<gene>
    <name evidence="2" type="ORF">OTU49_004000</name>
</gene>
<dbReference type="Gene3D" id="3.40.50.1110">
    <property type="entry name" value="SGNH hydrolase"/>
    <property type="match status" value="1"/>
</dbReference>
<organism evidence="2 3">
    <name type="scientific">Cherax quadricarinatus</name>
    <name type="common">Australian red claw crayfish</name>
    <dbReference type="NCBI Taxonomy" id="27406"/>
    <lineage>
        <taxon>Eukaryota</taxon>
        <taxon>Metazoa</taxon>
        <taxon>Ecdysozoa</taxon>
        <taxon>Arthropoda</taxon>
        <taxon>Crustacea</taxon>
        <taxon>Multicrustacea</taxon>
        <taxon>Malacostraca</taxon>
        <taxon>Eumalacostraca</taxon>
        <taxon>Eucarida</taxon>
        <taxon>Decapoda</taxon>
        <taxon>Pleocyemata</taxon>
        <taxon>Astacidea</taxon>
        <taxon>Parastacoidea</taxon>
        <taxon>Parastacidae</taxon>
        <taxon>Cherax</taxon>
    </lineage>
</organism>
<dbReference type="Proteomes" id="UP001445076">
    <property type="component" value="Unassembled WGS sequence"/>
</dbReference>